<proteinExistence type="predicted"/>
<sequence>MFRSRTLFRALNRCQSTFAYKRWADLSTPQKQHFIKDFVENYRRQYPGSKTNVSLKGLALGMEEHADAPAVFGIFYDDIWGLCKKTKESLYSGEKRTAQRNDIKQTGRYGHESFYDLLVESESEGD</sequence>
<dbReference type="EMBL" id="LN890565">
    <property type="protein sequence ID" value="CUS21462.1"/>
    <property type="molecule type" value="Genomic_DNA"/>
</dbReference>
<dbReference type="OrthoDB" id="3972963at2759"/>
<evidence type="ECO:0000313" key="1">
    <source>
        <dbReference type="EMBL" id="CUS21462.1"/>
    </source>
</evidence>
<gene>
    <name evidence="1" type="ORF">LAQU0_S03e03158g</name>
</gene>
<accession>A0A0P1KRH1</accession>
<keyword evidence="2" id="KW-1185">Reference proteome</keyword>
<organism evidence="1 2">
    <name type="scientific">Lachancea quebecensis</name>
    <dbReference type="NCBI Taxonomy" id="1654605"/>
    <lineage>
        <taxon>Eukaryota</taxon>
        <taxon>Fungi</taxon>
        <taxon>Dikarya</taxon>
        <taxon>Ascomycota</taxon>
        <taxon>Saccharomycotina</taxon>
        <taxon>Saccharomycetes</taxon>
        <taxon>Saccharomycetales</taxon>
        <taxon>Saccharomycetaceae</taxon>
        <taxon>Lachancea</taxon>
    </lineage>
</organism>
<dbReference type="AlphaFoldDB" id="A0A0P1KRH1"/>
<reference evidence="2" key="1">
    <citation type="submission" date="2015-10" db="EMBL/GenBank/DDBJ databases">
        <authorList>
            <person name="Devillers H."/>
        </authorList>
    </citation>
    <scope>NUCLEOTIDE SEQUENCE [LARGE SCALE GENOMIC DNA]</scope>
</reference>
<protein>
    <submittedName>
        <fullName evidence="1">LAQU0S03e03158g1_1</fullName>
    </submittedName>
</protein>
<name>A0A0P1KRH1_9SACH</name>
<dbReference type="Proteomes" id="UP000236544">
    <property type="component" value="Unassembled WGS sequence"/>
</dbReference>
<evidence type="ECO:0000313" key="2">
    <source>
        <dbReference type="Proteomes" id="UP000236544"/>
    </source>
</evidence>